<comment type="caution">
    <text evidence="5">The sequence shown here is derived from an EMBL/GenBank/DDBJ whole genome shotgun (WGS) entry which is preliminary data.</text>
</comment>
<name>A0ABW1EZ45_9ACTN</name>
<dbReference type="Proteomes" id="UP001596067">
    <property type="component" value="Unassembled WGS sequence"/>
</dbReference>
<sequence>MRSLPARRWCVPLAALLTVLFVAGPVAGRPNAEARAGTELAADLDRLLTDRRLAGAQVSVQVTDAATGEVVYQHASDALLLPASTLKTVTAAAALELLGPDHRFATEVLADGRRSGGVLDGDLVLRGGGDPSLLPADLDELAGRVAAAGVTGVNGAVRADATRWDDVRLGPNWAWDDQPYYYSPQISALTLTTDTDYDPGTVRLTVTPAAEPGRPAAVRLTPADAPVRLTGRIDTAPGGGAPALDVTRRLGGNEIVLAGSLPVGAAPTDEWVTVDDPAAVAAAVFAAALERHGVTVARGVAAGPAAAGAATLARHESAPVGELLVPFLKLSNNGIAEHLVKEIGFVRAGSGSWSAGLTEVVAFLSRNGLDVTAARQSDGSGLSRHNLMTARRYAALLGFARSRPWFRTWYDALPVAGDPRRMVGGTLTRRMVGTAAEGRVHAKTGSMTGVDALTGYVEGDGRTLAFTVLFNNFAGDSPRPVIDALVVRLAGGPAVAPPPPPPPAPAPSSRPVVRTGGKAALDWT</sequence>
<keyword evidence="5" id="KW-0645">Protease</keyword>
<dbReference type="EMBL" id="JBHSOD010000023">
    <property type="protein sequence ID" value="MFC5887126.1"/>
    <property type="molecule type" value="Genomic_DNA"/>
</dbReference>
<evidence type="ECO:0000256" key="4">
    <source>
        <dbReference type="SAM" id="SignalP"/>
    </source>
</evidence>
<feature type="compositionally biased region" description="Pro residues" evidence="3">
    <location>
        <begin position="496"/>
        <end position="508"/>
    </location>
</feature>
<keyword evidence="6" id="KW-1185">Reference proteome</keyword>
<dbReference type="Gene3D" id="3.40.710.10">
    <property type="entry name" value="DD-peptidase/beta-lactamase superfamily"/>
    <property type="match status" value="2"/>
</dbReference>
<protein>
    <submittedName>
        <fullName evidence="5">D-alanyl-D-alanine carboxypeptidase/D-alanyl-D-alanine-endopeptidase</fullName>
        <ecNumber evidence="5">3.4.16.4</ecNumber>
    </submittedName>
</protein>
<feature type="chain" id="PRO_5046674936" evidence="4">
    <location>
        <begin position="29"/>
        <end position="524"/>
    </location>
</feature>
<proteinExistence type="inferred from homology"/>
<dbReference type="SUPFAM" id="SSF56601">
    <property type="entry name" value="beta-lactamase/transpeptidase-like"/>
    <property type="match status" value="1"/>
</dbReference>
<accession>A0ABW1EZ45</accession>
<feature type="signal peptide" evidence="4">
    <location>
        <begin position="1"/>
        <end position="28"/>
    </location>
</feature>
<gene>
    <name evidence="5" type="primary">dacB</name>
    <name evidence="5" type="ORF">ACFP0N_19340</name>
</gene>
<evidence type="ECO:0000256" key="3">
    <source>
        <dbReference type="SAM" id="MobiDB-lite"/>
    </source>
</evidence>
<keyword evidence="4" id="KW-0732">Signal</keyword>
<dbReference type="PANTHER" id="PTHR30023">
    <property type="entry name" value="D-ALANYL-D-ALANINE CARBOXYPEPTIDASE"/>
    <property type="match status" value="1"/>
</dbReference>
<dbReference type="InterPro" id="IPR012338">
    <property type="entry name" value="Beta-lactam/transpept-like"/>
</dbReference>
<dbReference type="EC" id="3.4.16.4" evidence="5"/>
<dbReference type="Gene3D" id="3.50.80.20">
    <property type="entry name" value="D-Ala-D-Ala carboxypeptidase C, peptidase S13"/>
    <property type="match status" value="1"/>
</dbReference>
<comment type="similarity">
    <text evidence="1">Belongs to the peptidase S13 family.</text>
</comment>
<feature type="region of interest" description="Disordered" evidence="3">
    <location>
        <begin position="496"/>
        <end position="524"/>
    </location>
</feature>
<evidence type="ECO:0000256" key="2">
    <source>
        <dbReference type="ARBA" id="ARBA00022801"/>
    </source>
</evidence>
<evidence type="ECO:0000313" key="5">
    <source>
        <dbReference type="EMBL" id="MFC5887126.1"/>
    </source>
</evidence>
<dbReference type="PRINTS" id="PR00922">
    <property type="entry name" value="DADACBPTASE3"/>
</dbReference>
<keyword evidence="2 5" id="KW-0378">Hydrolase</keyword>
<keyword evidence="5" id="KW-0121">Carboxypeptidase</keyword>
<organism evidence="5 6">
    <name type="scientific">Kitasatospora aburaviensis</name>
    <dbReference type="NCBI Taxonomy" id="67265"/>
    <lineage>
        <taxon>Bacteria</taxon>
        <taxon>Bacillati</taxon>
        <taxon>Actinomycetota</taxon>
        <taxon>Actinomycetes</taxon>
        <taxon>Kitasatosporales</taxon>
        <taxon>Streptomycetaceae</taxon>
        <taxon>Kitasatospora</taxon>
    </lineage>
</organism>
<evidence type="ECO:0000313" key="6">
    <source>
        <dbReference type="Proteomes" id="UP001596067"/>
    </source>
</evidence>
<dbReference type="InterPro" id="IPR000667">
    <property type="entry name" value="Peptidase_S13"/>
</dbReference>
<evidence type="ECO:0000256" key="1">
    <source>
        <dbReference type="ARBA" id="ARBA00006096"/>
    </source>
</evidence>
<dbReference type="NCBIfam" id="TIGR00666">
    <property type="entry name" value="PBP4"/>
    <property type="match status" value="1"/>
</dbReference>
<reference evidence="6" key="1">
    <citation type="journal article" date="2019" name="Int. J. Syst. Evol. Microbiol.">
        <title>The Global Catalogue of Microorganisms (GCM) 10K type strain sequencing project: providing services to taxonomists for standard genome sequencing and annotation.</title>
        <authorList>
            <consortium name="The Broad Institute Genomics Platform"/>
            <consortium name="The Broad Institute Genome Sequencing Center for Infectious Disease"/>
            <person name="Wu L."/>
            <person name="Ma J."/>
        </authorList>
    </citation>
    <scope>NUCLEOTIDE SEQUENCE [LARGE SCALE GENOMIC DNA]</scope>
    <source>
        <strain evidence="6">CGMCC 4.1469</strain>
    </source>
</reference>
<dbReference type="RefSeq" id="WP_313763006.1">
    <property type="nucleotide sequence ID" value="NZ_BAAAVH010000039.1"/>
</dbReference>
<dbReference type="Pfam" id="PF02113">
    <property type="entry name" value="Peptidase_S13"/>
    <property type="match status" value="1"/>
</dbReference>
<dbReference type="GO" id="GO:0009002">
    <property type="term" value="F:serine-type D-Ala-D-Ala carboxypeptidase activity"/>
    <property type="evidence" value="ECO:0007669"/>
    <property type="project" value="UniProtKB-EC"/>
</dbReference>
<dbReference type="PANTHER" id="PTHR30023:SF0">
    <property type="entry name" value="PENICILLIN-SENSITIVE CARBOXYPEPTIDASE A"/>
    <property type="match status" value="1"/>
</dbReference>